<evidence type="ECO:0000259" key="11">
    <source>
        <dbReference type="Pfam" id="PF01351"/>
    </source>
</evidence>
<dbReference type="GO" id="GO:0004523">
    <property type="term" value="F:RNA-DNA hybrid ribonuclease activity"/>
    <property type="evidence" value="ECO:0007669"/>
    <property type="project" value="UniProtKB-EC"/>
</dbReference>
<dbReference type="SUPFAM" id="SSF53098">
    <property type="entry name" value="Ribonuclease H-like"/>
    <property type="match status" value="2"/>
</dbReference>
<dbReference type="RefSeq" id="WP_184677059.1">
    <property type="nucleotide sequence ID" value="NZ_JACHGY010000001.1"/>
</dbReference>
<comment type="function">
    <text evidence="2 10">Endonuclease that specifically degrades the RNA of RNA-DNA hybrids.</text>
</comment>
<proteinExistence type="inferred from homology"/>
<accession>A0A7X0LL02</accession>
<evidence type="ECO:0000256" key="3">
    <source>
        <dbReference type="ARBA" id="ARBA00004496"/>
    </source>
</evidence>
<gene>
    <name evidence="12" type="ORF">HNQ40_001289</name>
</gene>
<dbReference type="InterPro" id="IPR001352">
    <property type="entry name" value="RNase_HII/HIII"/>
</dbReference>
<evidence type="ECO:0000256" key="7">
    <source>
        <dbReference type="ARBA" id="ARBA00022723"/>
    </source>
</evidence>
<dbReference type="Pfam" id="PF01351">
    <property type="entry name" value="RNase_HII"/>
    <property type="match status" value="1"/>
</dbReference>
<name>A0A7X0LL02_9BACT</name>
<dbReference type="InterPro" id="IPR012337">
    <property type="entry name" value="RNaseH-like_sf"/>
</dbReference>
<dbReference type="GO" id="GO:0032299">
    <property type="term" value="C:ribonuclease H2 complex"/>
    <property type="evidence" value="ECO:0007669"/>
    <property type="project" value="TreeGrafter"/>
</dbReference>
<reference evidence="12 13" key="1">
    <citation type="submission" date="2020-08" db="EMBL/GenBank/DDBJ databases">
        <title>Genomic Encyclopedia of Type Strains, Phase IV (KMG-IV): sequencing the most valuable type-strain genomes for metagenomic binning, comparative biology and taxonomic classification.</title>
        <authorList>
            <person name="Goeker M."/>
        </authorList>
    </citation>
    <scope>NUCLEOTIDE SEQUENCE [LARGE SCALE GENOMIC DNA]</scope>
    <source>
        <strain evidence="12 13">DSM 103725</strain>
    </source>
</reference>
<evidence type="ECO:0000256" key="6">
    <source>
        <dbReference type="ARBA" id="ARBA00022722"/>
    </source>
</evidence>
<dbReference type="PANTHER" id="PTHR10954">
    <property type="entry name" value="RIBONUCLEASE H2 SUBUNIT A"/>
    <property type="match status" value="1"/>
</dbReference>
<dbReference type="InterPro" id="IPR024567">
    <property type="entry name" value="RNase_HII/HIII_dom"/>
</dbReference>
<keyword evidence="13" id="KW-1185">Reference proteome</keyword>
<protein>
    <recommendedName>
        <fullName evidence="10">Ribonuclease</fullName>
        <ecNumber evidence="10">3.1.26.4</ecNumber>
    </recommendedName>
</protein>
<evidence type="ECO:0000256" key="2">
    <source>
        <dbReference type="ARBA" id="ARBA00004065"/>
    </source>
</evidence>
<dbReference type="GO" id="GO:0006298">
    <property type="term" value="P:mismatch repair"/>
    <property type="evidence" value="ECO:0007669"/>
    <property type="project" value="TreeGrafter"/>
</dbReference>
<keyword evidence="6 10" id="KW-0540">Nuclease</keyword>
<dbReference type="InterPro" id="IPR036397">
    <property type="entry name" value="RNaseH_sf"/>
</dbReference>
<dbReference type="GO" id="GO:0003723">
    <property type="term" value="F:RNA binding"/>
    <property type="evidence" value="ECO:0007669"/>
    <property type="project" value="InterPro"/>
</dbReference>
<dbReference type="EC" id="3.1.26.4" evidence="10"/>
<keyword evidence="8 10" id="KW-0255">Endonuclease</keyword>
<comment type="similarity">
    <text evidence="4">Belongs to the RNase HII family. RnhC subfamily.</text>
</comment>
<dbReference type="GO" id="GO:0046872">
    <property type="term" value="F:metal ion binding"/>
    <property type="evidence" value="ECO:0007669"/>
    <property type="project" value="UniProtKB-KW"/>
</dbReference>
<dbReference type="AlphaFoldDB" id="A0A7X0LL02"/>
<evidence type="ECO:0000313" key="12">
    <source>
        <dbReference type="EMBL" id="MBB6429483.1"/>
    </source>
</evidence>
<evidence type="ECO:0000256" key="4">
    <source>
        <dbReference type="ARBA" id="ARBA00008378"/>
    </source>
</evidence>
<keyword evidence="7" id="KW-0479">Metal-binding</keyword>
<sequence length="332" mass="37284">MFIYAGIDEAGYGPFFGPMTVGRCVLRIPKLDHDADPPDLWARLNKAVCRRLSGRKGRLVVNDSKKLTTKAAGIKHLEMGCLAFASLMHDDPAEVPGDLAAWLDAMGEQSHRSLHELPWYTMDEVGPWAELPVSADEGELAIARNMLRQTCGRIGVEVADLGCAVILEDRFNRMVDATRSKAAVSFTFVAGHLQHIWQHYGEHHPTVVVDRQSGRMRYRDTLAMNFPEVEVDVLAESPARSSYRIECGGGREMTVVFQTSAEENHMPVALASMIAKYNRELMMERFKAYFTKHLPEVAPTAGYGSDAKRFWQEVQPHLQRLKIAPRALRRHA</sequence>
<comment type="catalytic activity">
    <reaction evidence="1 10">
        <text>Endonucleolytic cleavage to 5'-phosphomonoester.</text>
        <dbReference type="EC" id="3.1.26.4"/>
    </reaction>
</comment>
<dbReference type="GO" id="GO:0005737">
    <property type="term" value="C:cytoplasm"/>
    <property type="evidence" value="ECO:0007669"/>
    <property type="project" value="UniProtKB-SubCell"/>
</dbReference>
<keyword evidence="5" id="KW-0963">Cytoplasm</keyword>
<dbReference type="EMBL" id="JACHGY010000001">
    <property type="protein sequence ID" value="MBB6429483.1"/>
    <property type="molecule type" value="Genomic_DNA"/>
</dbReference>
<dbReference type="PANTHER" id="PTHR10954:SF23">
    <property type="entry name" value="RIBONUCLEASE"/>
    <property type="match status" value="1"/>
</dbReference>
<comment type="subcellular location">
    <subcellularLocation>
        <location evidence="3">Cytoplasm</location>
    </subcellularLocation>
</comment>
<dbReference type="Gene3D" id="3.30.420.10">
    <property type="entry name" value="Ribonuclease H-like superfamily/Ribonuclease H"/>
    <property type="match status" value="2"/>
</dbReference>
<keyword evidence="9 10" id="KW-0378">Hydrolase</keyword>
<evidence type="ECO:0000256" key="9">
    <source>
        <dbReference type="ARBA" id="ARBA00022801"/>
    </source>
</evidence>
<dbReference type="Proteomes" id="UP000541810">
    <property type="component" value="Unassembled WGS sequence"/>
</dbReference>
<comment type="caution">
    <text evidence="12">The sequence shown here is derived from an EMBL/GenBank/DDBJ whole genome shotgun (WGS) entry which is preliminary data.</text>
</comment>
<feature type="domain" description="RNase H type-2" evidence="11">
    <location>
        <begin position="227"/>
        <end position="309"/>
    </location>
</feature>
<evidence type="ECO:0000256" key="8">
    <source>
        <dbReference type="ARBA" id="ARBA00022759"/>
    </source>
</evidence>
<organism evidence="12 13">
    <name type="scientific">Algisphaera agarilytica</name>
    <dbReference type="NCBI Taxonomy" id="1385975"/>
    <lineage>
        <taxon>Bacteria</taxon>
        <taxon>Pseudomonadati</taxon>
        <taxon>Planctomycetota</taxon>
        <taxon>Phycisphaerae</taxon>
        <taxon>Phycisphaerales</taxon>
        <taxon>Phycisphaeraceae</taxon>
        <taxon>Algisphaera</taxon>
    </lineage>
</organism>
<dbReference type="GO" id="GO:0043137">
    <property type="term" value="P:DNA replication, removal of RNA primer"/>
    <property type="evidence" value="ECO:0007669"/>
    <property type="project" value="TreeGrafter"/>
</dbReference>
<evidence type="ECO:0000256" key="5">
    <source>
        <dbReference type="ARBA" id="ARBA00022490"/>
    </source>
</evidence>
<evidence type="ECO:0000313" key="13">
    <source>
        <dbReference type="Proteomes" id="UP000541810"/>
    </source>
</evidence>
<evidence type="ECO:0000256" key="10">
    <source>
        <dbReference type="RuleBase" id="RU003515"/>
    </source>
</evidence>
<evidence type="ECO:0000256" key="1">
    <source>
        <dbReference type="ARBA" id="ARBA00000077"/>
    </source>
</evidence>